<feature type="compositionally biased region" description="Polar residues" evidence="1">
    <location>
        <begin position="1167"/>
        <end position="1176"/>
    </location>
</feature>
<dbReference type="EMBL" id="JAGRRH010000014">
    <property type="protein sequence ID" value="KAG7359120.1"/>
    <property type="molecule type" value="Genomic_DNA"/>
</dbReference>
<feature type="region of interest" description="Disordered" evidence="1">
    <location>
        <begin position="1147"/>
        <end position="1193"/>
    </location>
</feature>
<comment type="caution">
    <text evidence="2">The sequence shown here is derived from an EMBL/GenBank/DDBJ whole genome shotgun (WGS) entry which is preliminary data.</text>
</comment>
<keyword evidence="3" id="KW-1185">Reference proteome</keyword>
<feature type="region of interest" description="Disordered" evidence="1">
    <location>
        <begin position="334"/>
        <end position="356"/>
    </location>
</feature>
<dbReference type="AlphaFoldDB" id="A0A9K3LB54"/>
<reference evidence="2" key="2">
    <citation type="submission" date="2021-04" db="EMBL/GenBank/DDBJ databases">
        <authorList>
            <person name="Podell S."/>
        </authorList>
    </citation>
    <scope>NUCLEOTIDE SEQUENCE</scope>
    <source>
        <strain evidence="2">Hildebrandi</strain>
    </source>
</reference>
<proteinExistence type="predicted"/>
<keyword evidence="2" id="KW-0436">Ligase</keyword>
<dbReference type="GO" id="GO:0016874">
    <property type="term" value="F:ligase activity"/>
    <property type="evidence" value="ECO:0007669"/>
    <property type="project" value="UniProtKB-KW"/>
</dbReference>
<evidence type="ECO:0000313" key="2">
    <source>
        <dbReference type="EMBL" id="KAG7359120.1"/>
    </source>
</evidence>
<feature type="compositionally biased region" description="Polar residues" evidence="1">
    <location>
        <begin position="344"/>
        <end position="356"/>
    </location>
</feature>
<reference evidence="2" key="1">
    <citation type="journal article" date="2021" name="Sci. Rep.">
        <title>Diploid genomic architecture of Nitzschia inconspicua, an elite biomass production diatom.</title>
        <authorList>
            <person name="Oliver A."/>
            <person name="Podell S."/>
            <person name="Pinowska A."/>
            <person name="Traller J.C."/>
            <person name="Smith S.R."/>
            <person name="McClure R."/>
            <person name="Beliaev A."/>
            <person name="Bohutskyi P."/>
            <person name="Hill E.A."/>
            <person name="Rabines A."/>
            <person name="Zheng H."/>
            <person name="Allen L.Z."/>
            <person name="Kuo A."/>
            <person name="Grigoriev I.V."/>
            <person name="Allen A.E."/>
            <person name="Hazlebeck D."/>
            <person name="Allen E.E."/>
        </authorList>
    </citation>
    <scope>NUCLEOTIDE SEQUENCE</scope>
    <source>
        <strain evidence="2">Hildebrandi</strain>
    </source>
</reference>
<evidence type="ECO:0000313" key="3">
    <source>
        <dbReference type="Proteomes" id="UP000693970"/>
    </source>
</evidence>
<feature type="compositionally biased region" description="Basic residues" evidence="1">
    <location>
        <begin position="1177"/>
        <end position="1186"/>
    </location>
</feature>
<organism evidence="2 3">
    <name type="scientific">Nitzschia inconspicua</name>
    <dbReference type="NCBI Taxonomy" id="303405"/>
    <lineage>
        <taxon>Eukaryota</taxon>
        <taxon>Sar</taxon>
        <taxon>Stramenopiles</taxon>
        <taxon>Ochrophyta</taxon>
        <taxon>Bacillariophyta</taxon>
        <taxon>Bacillariophyceae</taxon>
        <taxon>Bacillariophycidae</taxon>
        <taxon>Bacillariales</taxon>
        <taxon>Bacillariaceae</taxon>
        <taxon>Nitzschia</taxon>
    </lineage>
</organism>
<evidence type="ECO:0000256" key="1">
    <source>
        <dbReference type="SAM" id="MobiDB-lite"/>
    </source>
</evidence>
<protein>
    <submittedName>
        <fullName evidence="2">Glutamate-cysteine ligase</fullName>
    </submittedName>
</protein>
<accession>A0A9K3LB54</accession>
<dbReference type="OrthoDB" id="55118at2759"/>
<sequence length="1193" mass="134837">MCISCIPLGKDLFVRLLQEALSRYADIDRRHVETKLLSQEDGNITFNNIKIVPQKFELSSSNDGYRKILLLEGEISKLTIGWRWSSFMVLEESWIRLEGVDLTGTIVVERQEENGQKCNDEEFQQKAPTNCKSGLLHSIAREYDHFMTSMKDIIPSSQMIQQVIFHLTNTLSITLTGLKFYIRTSDDEITHQRLGNPPFRLVLGFDRFEFLPLSPNSENGKRRTSTVKTNRFVHIGLDAFHIEIIDFEDSAVKEGKRLPVVDPPFSYAATLRRVYGTRFVDTMYGFEIVGQPTEQGKGSVQLDCTHGITINAGTRQMLALNAFQTLFFGTLTPSEQEEHPPTPQSLDKQTTSDSQVQPLSQGQYTTTFSQIPCALIYIIVIVATWTIFSDLCEIGRADSGSIFGFSNKEADQRVWLKRLSLFYHCARAAGCTLVVVFSRKLLTALNQPASEAWLKSSDNRELQRSPAVYRLPIPSLTINASNDVRVKFVDVSILGRLDFEVSNVSAEKFEGSSPDVASNSGMRLKGSGMRIAINQNGALVNLDSINELYVPGQVHMTEPLLGTVVRWNKGIVQLKMKSFVGTSLKNPKKKTTELSTSDNKIGTKQWREMKRLFRPRYREKLSNPFRILGNASHINDNGSMIQKMDWSQDRKDTPKKVEIRRLMYEDIETELSLLKDLAIKFEKIPVKTHVRSLRLYKNSFRGSEAVDFMLGMDSTKSRRTVIETLRQMQTDFKLFEDVTIDFLSIQDDYEKLYHFIPENERTNWSGEHALVRPQTPDNVCDTVASSRDESTLPFKLQLFVEEVLLKDEKKQFVFTLRSGFAYVRPCPHLSALDVILSFDLIGNDVFLIGNGRIRGFFHPELPREILKMQVSVDVFRATTGYSVESWMDNLGFKLEEDDDEDKESSWADGSWRLPYVYIAPFSLNLVLKGFIAMNDSKDKSIRVDDFFGTKNTTSNSLIFYFVTVVLGRTPGMLQNVKFLGMDVTDMAGVGTGMTVGARFIPGGEYMALAALATVDLATGAAAAGKESRGRPDDKYVFGDITRGMRYFLKDTIRKGALSRGKSYHDFYDADDKVKVDPADFVVGATEETEKYLDRNKARFVGATVGCVATITLSVFFTPWVGVGAGLLAGQGTTYFITFAEKKINDLRDKNGTSTKTTTHENDLGLSIVSNDSPTQKRTNRLRNRRNQQHDHRW</sequence>
<dbReference type="Proteomes" id="UP000693970">
    <property type="component" value="Unassembled WGS sequence"/>
</dbReference>
<gene>
    <name evidence="2" type="ORF">IV203_015709</name>
</gene>
<name>A0A9K3LB54_9STRA</name>